<evidence type="ECO:0000313" key="2">
    <source>
        <dbReference type="EMBL" id="AFC99837.1"/>
    </source>
</evidence>
<keyword evidence="2" id="KW-0418">Kinase</keyword>
<dbReference type="eggNOG" id="arCOG01880">
    <property type="taxonomic scope" value="Archaea"/>
</dbReference>
<dbReference type="AlphaFoldDB" id="H8I707"/>
<gene>
    <name evidence="2" type="ordered locus">Mtc_1081</name>
</gene>
<feature type="transmembrane region" description="Helical" evidence="1">
    <location>
        <begin position="36"/>
        <end position="54"/>
    </location>
</feature>
<protein>
    <submittedName>
        <fullName evidence="2">Dolichol kinase</fullName>
    </submittedName>
</protein>
<keyword evidence="2" id="KW-0808">Transferase</keyword>
<reference evidence="2 3" key="1">
    <citation type="journal article" date="2012" name="J. Bacteriol.">
        <title>Complete genome sequence of a thermophilic methanogen, Methanocella conradii HZ254, isolated from Chinese rice field soil.</title>
        <authorList>
            <person name="Lu Z."/>
            <person name="Lu Y."/>
        </authorList>
    </citation>
    <scope>NUCLEOTIDE SEQUENCE [LARGE SCALE GENOMIC DNA]</scope>
    <source>
        <strain evidence="3">DSM 24694 / JCM 17849 / CGMCC 1.5162 / HZ254</strain>
    </source>
</reference>
<dbReference type="Proteomes" id="UP000005233">
    <property type="component" value="Chromosome"/>
</dbReference>
<keyword evidence="1" id="KW-0472">Membrane</keyword>
<evidence type="ECO:0000256" key="1">
    <source>
        <dbReference type="SAM" id="Phobius"/>
    </source>
</evidence>
<dbReference type="PANTHER" id="PTHR31303">
    <property type="entry name" value="CTP-DEPENDENT DIACYLGLYCEROL KINASE 1"/>
    <property type="match status" value="1"/>
</dbReference>
<accession>H8I707</accession>
<dbReference type="GO" id="GO:0004143">
    <property type="term" value="F:ATP-dependent diacylglycerol kinase activity"/>
    <property type="evidence" value="ECO:0007669"/>
    <property type="project" value="InterPro"/>
</dbReference>
<name>H8I707_METCZ</name>
<dbReference type="KEGG" id="mez:Mtc_1081"/>
<organism evidence="2 3">
    <name type="scientific">Methanocella conradii (strain DSM 24694 / JCM 17849 / CGMCC 1.5162 / HZ254)</name>
    <dbReference type="NCBI Taxonomy" id="1041930"/>
    <lineage>
        <taxon>Archaea</taxon>
        <taxon>Methanobacteriati</taxon>
        <taxon>Methanobacteriota</taxon>
        <taxon>Stenosarchaea group</taxon>
        <taxon>Methanomicrobia</taxon>
        <taxon>Methanocellales</taxon>
        <taxon>Methanocellaceae</taxon>
        <taxon>Methanocella</taxon>
    </lineage>
</organism>
<keyword evidence="1" id="KW-0812">Transmembrane</keyword>
<keyword evidence="1" id="KW-1133">Transmembrane helix</keyword>
<feature type="transmembrane region" description="Helical" evidence="1">
    <location>
        <begin position="178"/>
        <end position="198"/>
    </location>
</feature>
<dbReference type="EMBL" id="CP003243">
    <property type="protein sequence ID" value="AFC99837.1"/>
    <property type="molecule type" value="Genomic_DNA"/>
</dbReference>
<feature type="transmembrane region" description="Helical" evidence="1">
    <location>
        <begin position="12"/>
        <end position="30"/>
    </location>
</feature>
<proteinExistence type="predicted"/>
<dbReference type="RefSeq" id="WP_014405675.1">
    <property type="nucleotide sequence ID" value="NC_017034.1"/>
</dbReference>
<dbReference type="PANTHER" id="PTHR31303:SF1">
    <property type="entry name" value="CTP-DEPENDENT DIACYLGLYCEROL KINASE 1"/>
    <property type="match status" value="1"/>
</dbReference>
<dbReference type="OrthoDB" id="107330at2157"/>
<feature type="transmembrane region" description="Helical" evidence="1">
    <location>
        <begin position="99"/>
        <end position="123"/>
    </location>
</feature>
<evidence type="ECO:0000313" key="3">
    <source>
        <dbReference type="Proteomes" id="UP000005233"/>
    </source>
</evidence>
<dbReference type="STRING" id="1041930.Mtc_1081"/>
<sequence length="220" mass="23649">MPPDWSILAKEASRKSIHLAGAVVPLAYYFFIPRELLLLILGVALAVAAALEYIRLSGNPIFPRILLRGHEEKGVIGGYFFALLSTFLAVLLFDKAIAVVAILFLDVGDAFTGLAGAVMSMLLGRSKADTRDYDAKVRPLFGELCYAASHPKSPALMAVMFMVCGLIGLAFYPSLSPLMIIIGALGAVIADAFPWRLFGFVIDDNLSIPLLSGALMCILN</sequence>
<feature type="transmembrane region" description="Helical" evidence="1">
    <location>
        <begin position="155"/>
        <end position="172"/>
    </location>
</feature>
<dbReference type="InterPro" id="IPR037997">
    <property type="entry name" value="Dgk1-like"/>
</dbReference>
<keyword evidence="3" id="KW-1185">Reference proteome</keyword>
<feature type="transmembrane region" description="Helical" evidence="1">
    <location>
        <begin position="75"/>
        <end position="93"/>
    </location>
</feature>
<dbReference type="GeneID" id="11971206"/>
<dbReference type="HOGENOM" id="CLU_031477_4_1_2"/>